<evidence type="ECO:0000259" key="1">
    <source>
        <dbReference type="PROSITE" id="PS51186"/>
    </source>
</evidence>
<dbReference type="CDD" id="cd04301">
    <property type="entry name" value="NAT_SF"/>
    <property type="match status" value="1"/>
</dbReference>
<name>A0A6A6A3E1_9PLEO</name>
<keyword evidence="3" id="KW-1185">Reference proteome</keyword>
<accession>A0A6A6A3E1</accession>
<evidence type="ECO:0000313" key="2">
    <source>
        <dbReference type="EMBL" id="KAF2126542.1"/>
    </source>
</evidence>
<sequence>MPIEVTRMTEADIDGAIDTIQQAFADDPYNRWVYPDRSKISLTRNRVSLTLRCHWGIRHGLFHVARDPTSSTPTKVLGCAMWLPPHPPSEPESWPLYLSSWTLWLSQIRMNLWYGRGGLSTTRYWIWKARQAEAQKELWTSEKGYYFCNIVTVLPKCQGKGVGRKLIEEVLGMADREGISCYLESSRKEPNVEIYEKFGFRLVREMECRDGEGEQDAIKLYCMVRDPQGGGDGNIKKTQSIDDTVGATSEIAS</sequence>
<reference evidence="2" key="1">
    <citation type="journal article" date="2020" name="Stud. Mycol.">
        <title>101 Dothideomycetes genomes: a test case for predicting lifestyles and emergence of pathogens.</title>
        <authorList>
            <person name="Haridas S."/>
            <person name="Albert R."/>
            <person name="Binder M."/>
            <person name="Bloem J."/>
            <person name="Labutti K."/>
            <person name="Salamov A."/>
            <person name="Andreopoulos B."/>
            <person name="Baker S."/>
            <person name="Barry K."/>
            <person name="Bills G."/>
            <person name="Bluhm B."/>
            <person name="Cannon C."/>
            <person name="Castanera R."/>
            <person name="Culley D."/>
            <person name="Daum C."/>
            <person name="Ezra D."/>
            <person name="Gonzalez J."/>
            <person name="Henrissat B."/>
            <person name="Kuo A."/>
            <person name="Liang C."/>
            <person name="Lipzen A."/>
            <person name="Lutzoni F."/>
            <person name="Magnuson J."/>
            <person name="Mondo S."/>
            <person name="Nolan M."/>
            <person name="Ohm R."/>
            <person name="Pangilinan J."/>
            <person name="Park H.-J."/>
            <person name="Ramirez L."/>
            <person name="Alfaro M."/>
            <person name="Sun H."/>
            <person name="Tritt A."/>
            <person name="Yoshinaga Y."/>
            <person name="Zwiers L.-H."/>
            <person name="Turgeon B."/>
            <person name="Goodwin S."/>
            <person name="Spatafora J."/>
            <person name="Crous P."/>
            <person name="Grigoriev I."/>
        </authorList>
    </citation>
    <scope>NUCLEOTIDE SEQUENCE</scope>
    <source>
        <strain evidence="2">CBS 119687</strain>
    </source>
</reference>
<evidence type="ECO:0000313" key="3">
    <source>
        <dbReference type="Proteomes" id="UP000799771"/>
    </source>
</evidence>
<dbReference type="InterPro" id="IPR052523">
    <property type="entry name" value="Trichothecene_AcTrans"/>
</dbReference>
<dbReference type="RefSeq" id="XP_033520934.1">
    <property type="nucleotide sequence ID" value="XM_033664150.1"/>
</dbReference>
<dbReference type="PANTHER" id="PTHR42791:SF4">
    <property type="entry name" value="ACETYLTRANSFERASE, GNAT FAMILY FAMILY (AFU_ORTHOLOGUE AFUA_4G09540)-RELATED"/>
    <property type="match status" value="1"/>
</dbReference>
<gene>
    <name evidence="2" type="ORF">P153DRAFT_297287</name>
</gene>
<dbReference type="PANTHER" id="PTHR42791">
    <property type="entry name" value="GNAT FAMILY ACETYLTRANSFERASE"/>
    <property type="match status" value="1"/>
</dbReference>
<dbReference type="EMBL" id="ML977513">
    <property type="protein sequence ID" value="KAF2126542.1"/>
    <property type="molecule type" value="Genomic_DNA"/>
</dbReference>
<dbReference type="InterPro" id="IPR016181">
    <property type="entry name" value="Acyl_CoA_acyltransferase"/>
</dbReference>
<dbReference type="InterPro" id="IPR000182">
    <property type="entry name" value="GNAT_dom"/>
</dbReference>
<dbReference type="AlphaFoldDB" id="A0A6A6A3E1"/>
<dbReference type="SUPFAM" id="SSF55729">
    <property type="entry name" value="Acyl-CoA N-acyltransferases (Nat)"/>
    <property type="match status" value="1"/>
</dbReference>
<dbReference type="GO" id="GO:0016747">
    <property type="term" value="F:acyltransferase activity, transferring groups other than amino-acyl groups"/>
    <property type="evidence" value="ECO:0007669"/>
    <property type="project" value="InterPro"/>
</dbReference>
<feature type="domain" description="N-acetyltransferase" evidence="1">
    <location>
        <begin position="84"/>
        <end position="225"/>
    </location>
</feature>
<dbReference type="PROSITE" id="PS51186">
    <property type="entry name" value="GNAT"/>
    <property type="match status" value="1"/>
</dbReference>
<dbReference type="OrthoDB" id="512662at2759"/>
<dbReference type="Proteomes" id="UP000799771">
    <property type="component" value="Unassembled WGS sequence"/>
</dbReference>
<dbReference type="Pfam" id="PF13508">
    <property type="entry name" value="Acetyltransf_7"/>
    <property type="match status" value="1"/>
</dbReference>
<protein>
    <submittedName>
        <fullName evidence="2">Acetyltransferas-like protein</fullName>
    </submittedName>
</protein>
<organism evidence="2 3">
    <name type="scientific">Dothidotthia symphoricarpi CBS 119687</name>
    <dbReference type="NCBI Taxonomy" id="1392245"/>
    <lineage>
        <taxon>Eukaryota</taxon>
        <taxon>Fungi</taxon>
        <taxon>Dikarya</taxon>
        <taxon>Ascomycota</taxon>
        <taxon>Pezizomycotina</taxon>
        <taxon>Dothideomycetes</taxon>
        <taxon>Pleosporomycetidae</taxon>
        <taxon>Pleosporales</taxon>
        <taxon>Dothidotthiaceae</taxon>
        <taxon>Dothidotthia</taxon>
    </lineage>
</organism>
<proteinExistence type="predicted"/>
<dbReference type="GeneID" id="54404582"/>
<dbReference type="Gene3D" id="3.40.630.30">
    <property type="match status" value="1"/>
</dbReference>